<reference evidence="1" key="1">
    <citation type="submission" date="2021-02" db="EMBL/GenBank/DDBJ databases">
        <authorList>
            <person name="Nowell W R."/>
        </authorList>
    </citation>
    <scope>NUCLEOTIDE SEQUENCE</scope>
</reference>
<dbReference type="AlphaFoldDB" id="A0A819IM69"/>
<organism evidence="1 2">
    <name type="scientific">Rotaria sordida</name>
    <dbReference type="NCBI Taxonomy" id="392033"/>
    <lineage>
        <taxon>Eukaryota</taxon>
        <taxon>Metazoa</taxon>
        <taxon>Spiralia</taxon>
        <taxon>Gnathifera</taxon>
        <taxon>Rotifera</taxon>
        <taxon>Eurotatoria</taxon>
        <taxon>Bdelloidea</taxon>
        <taxon>Philodinida</taxon>
        <taxon>Philodinidae</taxon>
        <taxon>Rotaria</taxon>
    </lineage>
</organism>
<evidence type="ECO:0000313" key="2">
    <source>
        <dbReference type="Proteomes" id="UP000663823"/>
    </source>
</evidence>
<protein>
    <submittedName>
        <fullName evidence="1">Uncharacterized protein</fullName>
    </submittedName>
</protein>
<gene>
    <name evidence="1" type="ORF">OTI717_LOCUS24565</name>
</gene>
<accession>A0A819IM69</accession>
<dbReference type="EMBL" id="CAJOAX010004671">
    <property type="protein sequence ID" value="CAF3916125.1"/>
    <property type="molecule type" value="Genomic_DNA"/>
</dbReference>
<comment type="caution">
    <text evidence="1">The sequence shown here is derived from an EMBL/GenBank/DDBJ whole genome shotgun (WGS) entry which is preliminary data.</text>
</comment>
<evidence type="ECO:0000313" key="1">
    <source>
        <dbReference type="EMBL" id="CAF3916125.1"/>
    </source>
</evidence>
<dbReference type="Proteomes" id="UP000663823">
    <property type="component" value="Unassembled WGS sequence"/>
</dbReference>
<proteinExistence type="predicted"/>
<sequence length="213" mass="22841">MTSSSIVINYTNIYPAPVASPNAAAQLYGVNLLMNGDGETGPCALSTTVTHPTLWSYVGTITQIAYNNPAYGALTPTTPGPSNRGNCYFCGMSSPITTMSQSIDLSPYMTAIDSGNVSFHLSAWLGGWTNQDDSAEVSVDFLNYAYQSVGHRTTLGPVLAADRDFTTSLIFRQTSGMIPINTRYMTVIITLTWYAGGDNDGYIDNISVELGRS</sequence>
<name>A0A819IM69_9BILA</name>